<reference evidence="2" key="1">
    <citation type="journal article" date="2008" name="Nat. Genet.">
        <title>The Pristionchus pacificus genome provides a unique perspective on nematode lifestyle and parasitism.</title>
        <authorList>
            <person name="Dieterich C."/>
            <person name="Clifton S.W."/>
            <person name="Schuster L.N."/>
            <person name="Chinwalla A."/>
            <person name="Delehaunty K."/>
            <person name="Dinkelacker I."/>
            <person name="Fulton L."/>
            <person name="Fulton R."/>
            <person name="Godfrey J."/>
            <person name="Minx P."/>
            <person name="Mitreva M."/>
            <person name="Roeseler W."/>
            <person name="Tian H."/>
            <person name="Witte H."/>
            <person name="Yang S.P."/>
            <person name="Wilson R.K."/>
            <person name="Sommer R.J."/>
        </authorList>
    </citation>
    <scope>NUCLEOTIDE SEQUENCE [LARGE SCALE GENOMIC DNA]</scope>
    <source>
        <strain evidence="2">PS312</strain>
    </source>
</reference>
<protein>
    <submittedName>
        <fullName evidence="1">Uncharacterized protein</fullName>
    </submittedName>
</protein>
<gene>
    <name evidence="1" type="primary">WBGene00117757</name>
</gene>
<accession>A0A8R1YML1</accession>
<evidence type="ECO:0000313" key="1">
    <source>
        <dbReference type="EnsemblMetazoa" id="PPA28203.1"/>
    </source>
</evidence>
<sequence length="299" mass="33883">MIIGETMEMNETFTDWMLSVGHPDEHDHSGKIFLPIDDANVDNSRVTLHKLANKVLVKHTEFYMCREEDLDLIPLIMSISSETLLVMKTSIALDEQNSWLNPFIDEESFNSWIQDCKSLENLGGLVGFSGALLFKLFNDMARCNSTMVQLLLNNVRKESTRELLDLLGITYTGGGEFTSTMKDSCMFVLKEEDDGLDEEEYGPIFLGDPVVDPVSFHESPSSSLFVVCKRMRLSVRRFAATNGTIRAGYFNELVIENFDENGEAVDGMILPNGATMYPLLICGETRRRMLPPRYFRIED</sequence>
<keyword evidence="2" id="KW-1185">Reference proteome</keyword>
<organism evidence="1 2">
    <name type="scientific">Pristionchus pacificus</name>
    <name type="common">Parasitic nematode worm</name>
    <dbReference type="NCBI Taxonomy" id="54126"/>
    <lineage>
        <taxon>Eukaryota</taxon>
        <taxon>Metazoa</taxon>
        <taxon>Ecdysozoa</taxon>
        <taxon>Nematoda</taxon>
        <taxon>Chromadorea</taxon>
        <taxon>Rhabditida</taxon>
        <taxon>Rhabditina</taxon>
        <taxon>Diplogasteromorpha</taxon>
        <taxon>Diplogasteroidea</taxon>
        <taxon>Neodiplogasteridae</taxon>
        <taxon>Pristionchus</taxon>
    </lineage>
</organism>
<name>A0A2A6B5J3_PRIPA</name>
<evidence type="ECO:0000313" key="2">
    <source>
        <dbReference type="Proteomes" id="UP000005239"/>
    </source>
</evidence>
<proteinExistence type="predicted"/>
<dbReference type="AlphaFoldDB" id="A0A2A6B5J3"/>
<accession>A0A2A6B5J3</accession>
<dbReference type="EnsemblMetazoa" id="PPA28203.1">
    <property type="protein sequence ID" value="PPA28203.1"/>
    <property type="gene ID" value="WBGene00117757"/>
</dbReference>
<reference evidence="1" key="2">
    <citation type="submission" date="2022-06" db="UniProtKB">
        <authorList>
            <consortium name="EnsemblMetazoa"/>
        </authorList>
    </citation>
    <scope>IDENTIFICATION</scope>
    <source>
        <strain evidence="1">PS312</strain>
    </source>
</reference>
<dbReference type="Proteomes" id="UP000005239">
    <property type="component" value="Unassembled WGS sequence"/>
</dbReference>